<dbReference type="Proteomes" id="UP000316208">
    <property type="component" value="Unassembled WGS sequence"/>
</dbReference>
<evidence type="ECO:0008006" key="4">
    <source>
        <dbReference type="Google" id="ProtNLM"/>
    </source>
</evidence>
<feature type="chain" id="PRO_5045424891" description="Copper amine oxidase-like N-terminal domain-containing protein" evidence="1">
    <location>
        <begin position="24"/>
        <end position="231"/>
    </location>
</feature>
<evidence type="ECO:0000313" key="3">
    <source>
        <dbReference type="Proteomes" id="UP000316208"/>
    </source>
</evidence>
<evidence type="ECO:0000313" key="2">
    <source>
        <dbReference type="EMBL" id="TQR47192.1"/>
    </source>
</evidence>
<feature type="signal peptide" evidence="1">
    <location>
        <begin position="1"/>
        <end position="23"/>
    </location>
</feature>
<dbReference type="RefSeq" id="WP_142543244.1">
    <property type="nucleotide sequence ID" value="NZ_SADY01000001.1"/>
</dbReference>
<sequence>MKKSVIISAFVSVFIIGTASGFAASNYKEVKALLYPSVKVDLNGQEVSNVKALMHEGTLYLPVKSMTDYFGLTSKLEFNKKDNKITIGGPKYLNLFNRESNNFYQVMVNGNWGATYQTNERTMVSNYYMGVDIFLQTIDNSNLEQYTKAFQQKLSSIGYTVSNETNRKIAGENAKVLDYKTDGSIGKIAILHKDDDFVTIMFFVDKTRYKKEDMKEFDNIVKSFTIQQANR</sequence>
<protein>
    <recommendedName>
        <fullName evidence="4">Copper amine oxidase-like N-terminal domain-containing protein</fullName>
    </recommendedName>
</protein>
<accession>A0ABY3AWL5</accession>
<gene>
    <name evidence="2" type="ORF">C7Y44_06125</name>
</gene>
<dbReference type="EMBL" id="SADY01000001">
    <property type="protein sequence ID" value="TQR47192.1"/>
    <property type="molecule type" value="Genomic_DNA"/>
</dbReference>
<comment type="caution">
    <text evidence="2">The sequence shown here is derived from an EMBL/GenBank/DDBJ whole genome shotgun (WGS) entry which is preliminary data.</text>
</comment>
<proteinExistence type="predicted"/>
<organism evidence="2 3">
    <name type="scientific">Paenibacillus popilliae</name>
    <name type="common">Bacillus popilliae</name>
    <dbReference type="NCBI Taxonomy" id="78057"/>
    <lineage>
        <taxon>Bacteria</taxon>
        <taxon>Bacillati</taxon>
        <taxon>Bacillota</taxon>
        <taxon>Bacilli</taxon>
        <taxon>Bacillales</taxon>
        <taxon>Paenibacillaceae</taxon>
        <taxon>Paenibacillus</taxon>
    </lineage>
</organism>
<name>A0ABY3AWL5_PAEPP</name>
<keyword evidence="1" id="KW-0732">Signal</keyword>
<keyword evidence="3" id="KW-1185">Reference proteome</keyword>
<reference evidence="2 3" key="1">
    <citation type="submission" date="2018-03" db="EMBL/GenBank/DDBJ databases">
        <title>Aerobic endospore-forming bacteria genome sequencing and assembly.</title>
        <authorList>
            <person name="Cavalcante D.A."/>
            <person name="Driks A."/>
            <person name="Putonti C."/>
            <person name="De-Souza M.T."/>
        </authorList>
    </citation>
    <scope>NUCLEOTIDE SEQUENCE [LARGE SCALE GENOMIC DNA]</scope>
    <source>
        <strain evidence="2 3">SDF0028</strain>
    </source>
</reference>
<evidence type="ECO:0000256" key="1">
    <source>
        <dbReference type="SAM" id="SignalP"/>
    </source>
</evidence>